<name>I7MDE3_TETTS</name>
<evidence type="ECO:0000256" key="2">
    <source>
        <dbReference type="ARBA" id="ARBA00006690"/>
    </source>
</evidence>
<keyword evidence="5 7" id="KW-1133">Transmembrane helix</keyword>
<evidence type="ECO:0000256" key="3">
    <source>
        <dbReference type="ARBA" id="ARBA00022448"/>
    </source>
</evidence>
<dbReference type="AlphaFoldDB" id="I7MDE3"/>
<feature type="transmembrane region" description="Helical" evidence="7">
    <location>
        <begin position="85"/>
        <end position="105"/>
    </location>
</feature>
<comment type="subcellular location">
    <subcellularLocation>
        <location evidence="1">Membrane</location>
        <topology evidence="1">Multi-pass membrane protein</topology>
    </subcellularLocation>
</comment>
<keyword evidence="6 7" id="KW-0472">Membrane</keyword>
<reference evidence="9" key="1">
    <citation type="journal article" date="2006" name="PLoS Biol.">
        <title>Macronuclear genome sequence of the ciliate Tetrahymena thermophila, a model eukaryote.</title>
        <authorList>
            <person name="Eisen J.A."/>
            <person name="Coyne R.S."/>
            <person name="Wu M."/>
            <person name="Wu D."/>
            <person name="Thiagarajan M."/>
            <person name="Wortman J.R."/>
            <person name="Badger J.H."/>
            <person name="Ren Q."/>
            <person name="Amedeo P."/>
            <person name="Jones K.M."/>
            <person name="Tallon L.J."/>
            <person name="Delcher A.L."/>
            <person name="Salzberg S.L."/>
            <person name="Silva J.C."/>
            <person name="Haas B.J."/>
            <person name="Majoros W.H."/>
            <person name="Farzad M."/>
            <person name="Carlton J.M."/>
            <person name="Smith R.K. Jr."/>
            <person name="Garg J."/>
            <person name="Pearlman R.E."/>
            <person name="Karrer K.M."/>
            <person name="Sun L."/>
            <person name="Manning G."/>
            <person name="Elde N.C."/>
            <person name="Turkewitz A.P."/>
            <person name="Asai D.J."/>
            <person name="Wilkes D.E."/>
            <person name="Wang Y."/>
            <person name="Cai H."/>
            <person name="Collins K."/>
            <person name="Stewart B.A."/>
            <person name="Lee S.R."/>
            <person name="Wilamowska K."/>
            <person name="Weinberg Z."/>
            <person name="Ruzzo W.L."/>
            <person name="Wloga D."/>
            <person name="Gaertig J."/>
            <person name="Frankel J."/>
            <person name="Tsao C.-C."/>
            <person name="Gorovsky M.A."/>
            <person name="Keeling P.J."/>
            <person name="Waller R.F."/>
            <person name="Patron N.J."/>
            <person name="Cherry J.M."/>
            <person name="Stover N.A."/>
            <person name="Krieger C.J."/>
            <person name="del Toro C."/>
            <person name="Ryder H.F."/>
            <person name="Williamson S.C."/>
            <person name="Barbeau R.A."/>
            <person name="Hamilton E.P."/>
            <person name="Orias E."/>
        </authorList>
    </citation>
    <scope>NUCLEOTIDE SEQUENCE [LARGE SCALE GENOMIC DNA]</scope>
    <source>
        <strain evidence="9">SB210</strain>
    </source>
</reference>
<dbReference type="OrthoDB" id="300580at2759"/>
<dbReference type="RefSeq" id="XP_001007664.1">
    <property type="nucleotide sequence ID" value="XM_001007664.3"/>
</dbReference>
<dbReference type="InterPro" id="IPR013936">
    <property type="entry name" value="CRT-like"/>
</dbReference>
<comment type="similarity">
    <text evidence="2">Belongs to the CRT-like transporter family.</text>
</comment>
<evidence type="ECO:0000256" key="4">
    <source>
        <dbReference type="ARBA" id="ARBA00022692"/>
    </source>
</evidence>
<feature type="transmembrane region" description="Helical" evidence="7">
    <location>
        <begin position="211"/>
        <end position="228"/>
    </location>
</feature>
<evidence type="ECO:0000256" key="5">
    <source>
        <dbReference type="ARBA" id="ARBA00022989"/>
    </source>
</evidence>
<dbReference type="PANTHER" id="PTHR13146">
    <property type="match status" value="1"/>
</dbReference>
<evidence type="ECO:0000256" key="1">
    <source>
        <dbReference type="ARBA" id="ARBA00004141"/>
    </source>
</evidence>
<dbReference type="InterPro" id="IPR037185">
    <property type="entry name" value="EmrE-like"/>
</dbReference>
<keyword evidence="9" id="KW-1185">Reference proteome</keyword>
<keyword evidence="4 7" id="KW-0812">Transmembrane</keyword>
<dbReference type="EMBL" id="GG662853">
    <property type="protein sequence ID" value="EAR87419.1"/>
    <property type="molecule type" value="Genomic_DNA"/>
</dbReference>
<dbReference type="GeneID" id="7841891"/>
<dbReference type="Pfam" id="PF08627">
    <property type="entry name" value="CRT-like"/>
    <property type="match status" value="1"/>
</dbReference>
<organism evidence="8 9">
    <name type="scientific">Tetrahymena thermophila (strain SB210)</name>
    <dbReference type="NCBI Taxonomy" id="312017"/>
    <lineage>
        <taxon>Eukaryota</taxon>
        <taxon>Sar</taxon>
        <taxon>Alveolata</taxon>
        <taxon>Ciliophora</taxon>
        <taxon>Intramacronucleata</taxon>
        <taxon>Oligohymenophorea</taxon>
        <taxon>Hymenostomatida</taxon>
        <taxon>Tetrahymenina</taxon>
        <taxon>Tetrahymenidae</taxon>
        <taxon>Tetrahymena</taxon>
    </lineage>
</organism>
<evidence type="ECO:0000256" key="6">
    <source>
        <dbReference type="ARBA" id="ARBA00023136"/>
    </source>
</evidence>
<dbReference type="Proteomes" id="UP000009168">
    <property type="component" value="Unassembled WGS sequence"/>
</dbReference>
<proteinExistence type="inferred from homology"/>
<dbReference type="InParanoid" id="I7MDE3"/>
<dbReference type="Gene3D" id="1.10.3730.20">
    <property type="match status" value="1"/>
</dbReference>
<feature type="transmembrane region" description="Helical" evidence="7">
    <location>
        <begin position="263"/>
        <end position="284"/>
    </location>
</feature>
<feature type="transmembrane region" description="Helical" evidence="7">
    <location>
        <begin position="296"/>
        <end position="317"/>
    </location>
</feature>
<dbReference type="GO" id="GO:0016020">
    <property type="term" value="C:membrane"/>
    <property type="evidence" value="ECO:0007669"/>
    <property type="project" value="UniProtKB-SubCell"/>
</dbReference>
<feature type="transmembrane region" description="Helical" evidence="7">
    <location>
        <begin position="323"/>
        <end position="346"/>
    </location>
</feature>
<evidence type="ECO:0000256" key="7">
    <source>
        <dbReference type="SAM" id="Phobius"/>
    </source>
</evidence>
<feature type="transmembrane region" description="Helical" evidence="7">
    <location>
        <begin position="111"/>
        <end position="132"/>
    </location>
</feature>
<feature type="transmembrane region" description="Helical" evidence="7">
    <location>
        <begin position="171"/>
        <end position="191"/>
    </location>
</feature>
<gene>
    <name evidence="8" type="ORF">TTHERM_00059320</name>
</gene>
<dbReference type="PANTHER" id="PTHR13146:SF0">
    <property type="entry name" value="SOLUTE CARRIER FAMILY 35 MEMBER F6"/>
    <property type="match status" value="1"/>
</dbReference>
<feature type="transmembrane region" description="Helical" evidence="7">
    <location>
        <begin position="141"/>
        <end position="159"/>
    </location>
</feature>
<feature type="transmembrane region" description="Helical" evidence="7">
    <location>
        <begin position="43"/>
        <end position="60"/>
    </location>
</feature>
<evidence type="ECO:0000313" key="9">
    <source>
        <dbReference type="Proteomes" id="UP000009168"/>
    </source>
</evidence>
<dbReference type="HOGENOM" id="CLU_025028_4_0_1"/>
<evidence type="ECO:0000313" key="8">
    <source>
        <dbReference type="EMBL" id="EAR87419.1"/>
    </source>
</evidence>
<keyword evidence="3" id="KW-0813">Transport</keyword>
<dbReference type="eggNOG" id="KOG3912">
    <property type="taxonomic scope" value="Eukaryota"/>
</dbReference>
<dbReference type="KEGG" id="tet:TTHERM_00059320"/>
<accession>I7MDE3</accession>
<dbReference type="SUPFAM" id="SSF103481">
    <property type="entry name" value="Multidrug resistance efflux transporter EmrE"/>
    <property type="match status" value="1"/>
</dbReference>
<sequence length="378" mass="42286">MHPALLLAAFQIVGTFTSLIFKGQSRCVVEGSNYNHPFMQSMTMYIGEALCMFLYIAYITKYRERYQKKLADAEINGKKTKINPLLLIIPTSCDFVTSTLSFFALEFMPTSLYSMVRGGGLIITTLFSVIFLKRKLYRHHYLGLLTVMIGITTAGVVVTLNSSSGGSQSKIILGIILLVCSFITFSSQIIIEEKFFHQYELNPFQTVGLEGCWGILICGVFVAIFNYVPCPSSIADDCPPNKNLEDVPFFFQQVFTMEGNQPALLILILFGIILILFFNAISLAITKYVSSLARNVAQVCSPFFVWMGCLILGWETFLYGQLIGYVILAIGTMIFYEIIVIPIWGFNQNTKKAIEKRKEAQNLLSANSNDESTGEADK</sequence>
<protein>
    <submittedName>
        <fullName evidence="8">Nucleotide-sugar transporter</fullName>
    </submittedName>
</protein>
<dbReference type="OMA" id="HGANEDF"/>